<comment type="similarity">
    <text evidence="2 8">Belongs to the group II decarboxylase family.</text>
</comment>
<dbReference type="Proteomes" id="UP000031258">
    <property type="component" value="Unassembled WGS sequence"/>
</dbReference>
<evidence type="ECO:0000256" key="8">
    <source>
        <dbReference type="RuleBase" id="RU000382"/>
    </source>
</evidence>
<reference evidence="10 11" key="1">
    <citation type="submission" date="2014-11" db="EMBL/GenBank/DDBJ databases">
        <title>A Rickettsiales Symbiont of Amoebae With Ancient Features.</title>
        <authorList>
            <person name="Schulz F."/>
            <person name="Martijn J."/>
            <person name="Wascher F."/>
            <person name="Kostanjsek R."/>
            <person name="Ettema T.J."/>
            <person name="Horn M."/>
        </authorList>
    </citation>
    <scope>NUCLEOTIDE SEQUENCE [LARGE SCALE GENOMIC DNA]</scope>
    <source>
        <strain evidence="10 11">UWC36</strain>
    </source>
</reference>
<dbReference type="InterPro" id="IPR015424">
    <property type="entry name" value="PyrdxlP-dep_Trfase"/>
</dbReference>
<evidence type="ECO:0000256" key="4">
    <source>
        <dbReference type="ARBA" id="ARBA00022898"/>
    </source>
</evidence>
<comment type="caution">
    <text evidence="10">The sequence shown here is derived from an EMBL/GenBank/DDBJ whole genome shotgun (WGS) entry which is preliminary data.</text>
</comment>
<dbReference type="EMBL" id="JSWE01000090">
    <property type="protein sequence ID" value="KIE05689.1"/>
    <property type="molecule type" value="Genomic_DNA"/>
</dbReference>
<dbReference type="PANTHER" id="PTHR43321:SF3">
    <property type="entry name" value="GLUTAMATE DECARBOXYLASE"/>
    <property type="match status" value="1"/>
</dbReference>
<keyword evidence="11" id="KW-1185">Reference proteome</keyword>
<evidence type="ECO:0000313" key="10">
    <source>
        <dbReference type="EMBL" id="KIE05689.1"/>
    </source>
</evidence>
<name>A0A0C1QJJ2_9RICK</name>
<evidence type="ECO:0000256" key="2">
    <source>
        <dbReference type="ARBA" id="ARBA00009533"/>
    </source>
</evidence>
<feature type="modified residue" description="N6-(pyridoxal phosphate)lysine" evidence="7">
    <location>
        <position position="250"/>
    </location>
</feature>
<evidence type="ECO:0000256" key="6">
    <source>
        <dbReference type="ARBA" id="ARBA00048868"/>
    </source>
</evidence>
<dbReference type="InterPro" id="IPR015421">
    <property type="entry name" value="PyrdxlP-dep_Trfase_major"/>
</dbReference>
<dbReference type="GO" id="GO:0005829">
    <property type="term" value="C:cytosol"/>
    <property type="evidence" value="ECO:0007669"/>
    <property type="project" value="TreeGrafter"/>
</dbReference>
<comment type="catalytic activity">
    <reaction evidence="6 9">
        <text>L-glutamate + H(+) = 4-aminobutanoate + CO2</text>
        <dbReference type="Rhea" id="RHEA:17785"/>
        <dbReference type="ChEBI" id="CHEBI:15378"/>
        <dbReference type="ChEBI" id="CHEBI:16526"/>
        <dbReference type="ChEBI" id="CHEBI:29985"/>
        <dbReference type="ChEBI" id="CHEBI:59888"/>
        <dbReference type="EC" id="4.1.1.15"/>
    </reaction>
</comment>
<dbReference type="Gene3D" id="3.40.640.10">
    <property type="entry name" value="Type I PLP-dependent aspartate aminotransferase-like (Major domain)"/>
    <property type="match status" value="1"/>
</dbReference>
<protein>
    <recommendedName>
        <fullName evidence="3 9">Glutamate decarboxylase</fullName>
        <ecNumber evidence="3 9">4.1.1.15</ecNumber>
    </recommendedName>
</protein>
<evidence type="ECO:0000256" key="3">
    <source>
        <dbReference type="ARBA" id="ARBA00012421"/>
    </source>
</evidence>
<dbReference type="AlphaFoldDB" id="A0A0C1QJJ2"/>
<dbReference type="InterPro" id="IPR010107">
    <property type="entry name" value="Glutamate_decarboxylase"/>
</dbReference>
<dbReference type="SUPFAM" id="SSF53383">
    <property type="entry name" value="PLP-dependent transferases"/>
    <property type="match status" value="1"/>
</dbReference>
<dbReference type="GO" id="GO:0004351">
    <property type="term" value="F:glutamate decarboxylase activity"/>
    <property type="evidence" value="ECO:0007669"/>
    <property type="project" value="UniProtKB-EC"/>
</dbReference>
<dbReference type="OrthoDB" id="9803665at2"/>
<dbReference type="RefSeq" id="WP_053332529.1">
    <property type="nucleotide sequence ID" value="NZ_JSWE01000090.1"/>
</dbReference>
<comment type="cofactor">
    <cofactor evidence="1 7 8">
        <name>pyridoxal 5'-phosphate</name>
        <dbReference type="ChEBI" id="CHEBI:597326"/>
    </cofactor>
</comment>
<gene>
    <name evidence="10" type="ORF">NF27_DN00050</name>
</gene>
<dbReference type="PATRIC" id="fig|86105.3.peg.530"/>
<dbReference type="STRING" id="86105.NF27_DN00050"/>
<evidence type="ECO:0000256" key="5">
    <source>
        <dbReference type="ARBA" id="ARBA00023239"/>
    </source>
</evidence>
<proteinExistence type="inferred from homology"/>
<evidence type="ECO:0000256" key="9">
    <source>
        <dbReference type="RuleBase" id="RU361171"/>
    </source>
</evidence>
<keyword evidence="9" id="KW-0210">Decarboxylase</keyword>
<evidence type="ECO:0000256" key="7">
    <source>
        <dbReference type="PIRSR" id="PIRSR602129-50"/>
    </source>
</evidence>
<evidence type="ECO:0000256" key="1">
    <source>
        <dbReference type="ARBA" id="ARBA00001933"/>
    </source>
</evidence>
<organism evidence="10 11">
    <name type="scientific">Candidatus Jidaibacter acanthamoebae</name>
    <dbReference type="NCBI Taxonomy" id="86105"/>
    <lineage>
        <taxon>Bacteria</taxon>
        <taxon>Pseudomonadati</taxon>
        <taxon>Pseudomonadota</taxon>
        <taxon>Alphaproteobacteria</taxon>
        <taxon>Rickettsiales</taxon>
        <taxon>Candidatus Midichloriaceae</taxon>
        <taxon>Candidatus Jidaibacter</taxon>
    </lineage>
</organism>
<keyword evidence="5 8" id="KW-0456">Lyase</keyword>
<dbReference type="InterPro" id="IPR002129">
    <property type="entry name" value="PyrdxlP-dep_de-COase"/>
</dbReference>
<dbReference type="Gene3D" id="3.90.1150.160">
    <property type="match status" value="1"/>
</dbReference>
<dbReference type="Pfam" id="PF00282">
    <property type="entry name" value="Pyridoxal_deC"/>
    <property type="match status" value="1"/>
</dbReference>
<dbReference type="PANTHER" id="PTHR43321">
    <property type="entry name" value="GLUTAMATE DECARBOXYLASE"/>
    <property type="match status" value="1"/>
</dbReference>
<dbReference type="GO" id="GO:0006538">
    <property type="term" value="P:L-glutamate catabolic process"/>
    <property type="evidence" value="ECO:0007669"/>
    <property type="project" value="TreeGrafter"/>
</dbReference>
<evidence type="ECO:0000313" key="11">
    <source>
        <dbReference type="Proteomes" id="UP000031258"/>
    </source>
</evidence>
<sequence>MIKVNETFFSGKKISRRQAANTISSQVQEKILPVKNLGTYSTTKMDYTINKIICNHLGFNAINKNEYKFVTNITDECLEIFYKLFNVSKHDNPIGISTVGSSEAVMLAGLNLKLLWLRKKKENNNIKPNIIVSQNAHLVWKKFASYFDIEARIAEVNEHSILTKPKSILNKIDENTIGVCCTLGNTYTGGFDPIEEINNNLIEFYKKFGINVYIHVDAASGGFVTPFKFPKIKWDFRLSQVISVNVSSHKYGYTYPAAGWLVFKDRNYFCDNFNQKVPYLSGSSNSFEMNFSKPVTNILAQYYNFFTLGMHGYKKILERLYSIKDYITKELQGTPFVEILEQKEALPVIIFWVKNYPFYTEVLCQKLEQYGWSIPVYNLPNGTHDVARIVLRREMTFDLAKQLIKNIKEIFNREFHYMQTIYLKPKGEKTCVQK</sequence>
<keyword evidence="4 7" id="KW-0663">Pyridoxal phosphate</keyword>
<dbReference type="EC" id="4.1.1.15" evidence="3 9"/>
<dbReference type="GO" id="GO:0030170">
    <property type="term" value="F:pyridoxal phosphate binding"/>
    <property type="evidence" value="ECO:0007669"/>
    <property type="project" value="InterPro"/>
</dbReference>
<dbReference type="NCBIfam" id="TIGR01788">
    <property type="entry name" value="Glu-decarb-GAD"/>
    <property type="match status" value="1"/>
</dbReference>
<accession>A0A0C1QJJ2</accession>